<sequence length="83" mass="9220">MRRSKGTVLPPAVTLKPVTVKPVTLKPVTLKPVTLKPVTLTLTPVTLKPVTPTAAHNQLNVSNGMLKKKRERQHRPDQRNNNQ</sequence>
<proteinExistence type="predicted"/>
<dbReference type="EMBL" id="CM014088">
    <property type="protein sequence ID" value="TKS79034.1"/>
    <property type="molecule type" value="Genomic_DNA"/>
</dbReference>
<evidence type="ECO:0000313" key="2">
    <source>
        <dbReference type="EMBL" id="TKS79034.1"/>
    </source>
</evidence>
<feature type="compositionally biased region" description="Basic and acidic residues" evidence="1">
    <location>
        <begin position="74"/>
        <end position="83"/>
    </location>
</feature>
<feature type="region of interest" description="Disordered" evidence="1">
    <location>
        <begin position="51"/>
        <end position="83"/>
    </location>
</feature>
<dbReference type="AlphaFoldDB" id="A0A4U5UUY7"/>
<dbReference type="Proteomes" id="UP000298787">
    <property type="component" value="Chromosome 11"/>
</dbReference>
<gene>
    <name evidence="2" type="ORF">D9C73_012138</name>
</gene>
<keyword evidence="3" id="KW-1185">Reference proteome</keyword>
<evidence type="ECO:0000313" key="3">
    <source>
        <dbReference type="Proteomes" id="UP000298787"/>
    </source>
</evidence>
<protein>
    <submittedName>
        <fullName evidence="2">Uncharacterized protein</fullName>
    </submittedName>
</protein>
<organism evidence="2 3">
    <name type="scientific">Collichthys lucidus</name>
    <name type="common">Big head croaker</name>
    <name type="synonym">Sciaena lucida</name>
    <dbReference type="NCBI Taxonomy" id="240159"/>
    <lineage>
        <taxon>Eukaryota</taxon>
        <taxon>Metazoa</taxon>
        <taxon>Chordata</taxon>
        <taxon>Craniata</taxon>
        <taxon>Vertebrata</taxon>
        <taxon>Euteleostomi</taxon>
        <taxon>Actinopterygii</taxon>
        <taxon>Neopterygii</taxon>
        <taxon>Teleostei</taxon>
        <taxon>Neoteleostei</taxon>
        <taxon>Acanthomorphata</taxon>
        <taxon>Eupercaria</taxon>
        <taxon>Sciaenidae</taxon>
        <taxon>Collichthys</taxon>
    </lineage>
</organism>
<accession>A0A4U5UUY7</accession>
<name>A0A4U5UUY7_COLLU</name>
<evidence type="ECO:0000256" key="1">
    <source>
        <dbReference type="SAM" id="MobiDB-lite"/>
    </source>
</evidence>
<reference evidence="2 3" key="1">
    <citation type="submission" date="2019-01" db="EMBL/GenBank/DDBJ databases">
        <title>Genome Assembly of Collichthys lucidus.</title>
        <authorList>
            <person name="Cai M."/>
            <person name="Xiao S."/>
        </authorList>
    </citation>
    <scope>NUCLEOTIDE SEQUENCE [LARGE SCALE GENOMIC DNA]</scope>
    <source>
        <strain evidence="2">JT15FE1705JMU</strain>
        <tissue evidence="2">Muscle</tissue>
    </source>
</reference>